<keyword evidence="4" id="KW-0812">Transmembrane</keyword>
<sequence length="179" mass="19438">MPTTDHTVDDTPATAPPHPPAPRSRVRRWLTPALIVLLAAAAGFCGFRWWQAEQAEGLRADALDRAREYAIALGTYDYQHFDDALAAVTDVSTGEFAEKYRSVAGDLRGLVENGHGVSVATVSHAAVETLDADRATVLVFLDQDVKNVAVPDGRVDATRFLITLARVDDRWLLQGADAK</sequence>
<dbReference type="GO" id="GO:0016020">
    <property type="term" value="C:membrane"/>
    <property type="evidence" value="ECO:0007669"/>
    <property type="project" value="UniProtKB-SubCell"/>
</dbReference>
<proteinExistence type="predicted"/>
<evidence type="ECO:0008006" key="7">
    <source>
        <dbReference type="Google" id="ProtNLM"/>
    </source>
</evidence>
<organism evidence="5 6">
    <name type="scientific">Rhodococcus aetherivorans</name>
    <dbReference type="NCBI Taxonomy" id="191292"/>
    <lineage>
        <taxon>Bacteria</taxon>
        <taxon>Bacillati</taxon>
        <taxon>Actinomycetota</taxon>
        <taxon>Actinomycetes</taxon>
        <taxon>Mycobacteriales</taxon>
        <taxon>Nocardiaceae</taxon>
        <taxon>Rhodococcus</taxon>
    </lineage>
</organism>
<comment type="subcellular location">
    <subcellularLocation>
        <location evidence="1">Membrane</location>
    </subcellularLocation>
</comment>
<dbReference type="PANTHER" id="PTHR37042">
    <property type="entry name" value="OUTER MEMBRANE PROTEIN RV1973"/>
    <property type="match status" value="1"/>
</dbReference>
<protein>
    <recommendedName>
        <fullName evidence="7">Mce-associated membrane protein</fullName>
    </recommendedName>
</protein>
<evidence type="ECO:0000256" key="4">
    <source>
        <dbReference type="SAM" id="Phobius"/>
    </source>
</evidence>
<name>A0AA46SDN1_9NOCA</name>
<reference evidence="5" key="1">
    <citation type="submission" date="2022-09" db="EMBL/GenBank/DDBJ databases">
        <title>The genome sequence of Rhodococcus aetherivorans N1.</title>
        <authorList>
            <person name="Jiang W."/>
        </authorList>
    </citation>
    <scope>NUCLEOTIDE SEQUENCE</scope>
    <source>
        <strain evidence="5">N1</strain>
    </source>
</reference>
<feature type="transmembrane region" description="Helical" evidence="4">
    <location>
        <begin position="29"/>
        <end position="50"/>
    </location>
</feature>
<dbReference type="RefSeq" id="WP_263508179.1">
    <property type="nucleotide sequence ID" value="NZ_CP106982.1"/>
</dbReference>
<gene>
    <name evidence="5" type="ORF">OCS65_26680</name>
</gene>
<evidence type="ECO:0000313" key="5">
    <source>
        <dbReference type="EMBL" id="UYF93964.1"/>
    </source>
</evidence>
<feature type="compositionally biased region" description="Low complexity" evidence="3">
    <location>
        <begin position="1"/>
        <end position="13"/>
    </location>
</feature>
<dbReference type="Proteomes" id="UP001163947">
    <property type="component" value="Chromosome"/>
</dbReference>
<dbReference type="EMBL" id="CP106982">
    <property type="protein sequence ID" value="UYF93964.1"/>
    <property type="molecule type" value="Genomic_DNA"/>
</dbReference>
<evidence type="ECO:0000256" key="2">
    <source>
        <dbReference type="ARBA" id="ARBA00023136"/>
    </source>
</evidence>
<evidence type="ECO:0000313" key="6">
    <source>
        <dbReference type="Proteomes" id="UP001163947"/>
    </source>
</evidence>
<evidence type="ECO:0000256" key="3">
    <source>
        <dbReference type="SAM" id="MobiDB-lite"/>
    </source>
</evidence>
<accession>A0AA46SDN1</accession>
<dbReference type="GeneID" id="83624082"/>
<dbReference type="PANTHER" id="PTHR37042:SF4">
    <property type="entry name" value="OUTER MEMBRANE PROTEIN RV1973"/>
    <property type="match status" value="1"/>
</dbReference>
<keyword evidence="2 4" id="KW-0472">Membrane</keyword>
<feature type="region of interest" description="Disordered" evidence="3">
    <location>
        <begin position="1"/>
        <end position="24"/>
    </location>
</feature>
<evidence type="ECO:0000256" key="1">
    <source>
        <dbReference type="ARBA" id="ARBA00004370"/>
    </source>
</evidence>
<keyword evidence="4" id="KW-1133">Transmembrane helix</keyword>
<dbReference type="AlphaFoldDB" id="A0AA46SDN1"/>